<dbReference type="Proteomes" id="UP000087766">
    <property type="component" value="Chromosome 7"/>
</dbReference>
<dbReference type="Pfam" id="PF00400">
    <property type="entry name" value="WD40"/>
    <property type="match status" value="3"/>
</dbReference>
<keyword evidence="3" id="KW-1185">Reference proteome</keyword>
<dbReference type="InterPro" id="IPR015943">
    <property type="entry name" value="WD40/YVTN_repeat-like_dom_sf"/>
</dbReference>
<dbReference type="PANTHER" id="PTHR47232:SF1">
    <property type="entry name" value="TRANSDUCIN FAMILY PROTEIN _ WD-40 REPEAT FAMILY PROTEIN"/>
    <property type="match status" value="1"/>
</dbReference>
<gene>
    <name evidence="4" type="primary">LOC106766670</name>
</gene>
<dbReference type="SUPFAM" id="SSF50978">
    <property type="entry name" value="WD40 repeat-like"/>
    <property type="match status" value="1"/>
</dbReference>
<keyword evidence="1" id="KW-0853">WD repeat</keyword>
<dbReference type="PANTHER" id="PTHR47232">
    <property type="entry name" value="TRANSDUCIN FAMILY PROTEIN / WD-40 REPEAT FAMILY PROTEIN"/>
    <property type="match status" value="1"/>
</dbReference>
<name>A0A1S3ULD5_VIGRR</name>
<sequence length="514" mass="57880">MGLHPSPTEHHQNGVVSSRQEHEEALLALIEHRTREVKRLRNYISYYKSQLEEAEKSLLESKSKLARLRGLTGASSSHVDTQQVKIERESKIGSFHKSDGSSKNHLQSKLRLARVGSKFSHSVPLPPSPSVAWSTVKSDKTRRISHEQENIEVQGRGSKRKFFEQKETTEEVIPLICKSSSPESVLYQASNHFSSQHKRRVRCIAVCPVNDHHFVTSALDGVVNLWEVHSSQSVACLLKSTNCISPQQRWPEDIVWHPDGNSLLSVYSADGRDSQISVTDFSADGRANHVSFLEDKPHVTGVINSIAFLPRENTSFVTGGTDHAVVLWRENDQNKWKPETLHRNLHSSAVMGVSGMQQRSVVLSVGKDKRILGYDVCVGRKDFTQQVDSKCLSVLPNPRDFNLFMVQTGTPERQLRLFDIRSKRSEVHGFGWKQESSESQSALINQAWSPNGVYITSGSADPMIHIFDIRYNGHKPSQSIEAHQKRVFRAMWLRSLPLLVSISSDLNIGLHKIV</sequence>
<dbReference type="InterPro" id="IPR001680">
    <property type="entry name" value="WD40_rpt"/>
</dbReference>
<dbReference type="SMART" id="SM00320">
    <property type="entry name" value="WD40"/>
    <property type="match status" value="6"/>
</dbReference>
<protein>
    <submittedName>
        <fullName evidence="4">U5 small nuclear ribonucleoprotein 40 kDa protein</fullName>
    </submittedName>
</protein>
<dbReference type="InterPro" id="IPR036322">
    <property type="entry name" value="WD40_repeat_dom_sf"/>
</dbReference>
<dbReference type="KEGG" id="vra:106766670"/>
<reference evidence="3" key="1">
    <citation type="journal article" date="2014" name="Nat. Commun.">
        <title>Genome sequence of mungbean and insights into evolution within Vigna species.</title>
        <authorList>
            <person name="Kang Y.J."/>
            <person name="Kim S.K."/>
            <person name="Kim M.Y."/>
            <person name="Lestari P."/>
            <person name="Kim K.H."/>
            <person name="Ha B.K."/>
            <person name="Jun T.H."/>
            <person name="Hwang W.J."/>
            <person name="Lee T."/>
            <person name="Lee J."/>
            <person name="Shim S."/>
            <person name="Yoon M.Y."/>
            <person name="Jang Y.E."/>
            <person name="Han K.S."/>
            <person name="Taeprayoon P."/>
            <person name="Yoon N."/>
            <person name="Somta P."/>
            <person name="Tanya P."/>
            <person name="Kim K.S."/>
            <person name="Gwag J.G."/>
            <person name="Moon J.K."/>
            <person name="Lee Y.H."/>
            <person name="Park B.S."/>
            <person name="Bombarely A."/>
            <person name="Doyle J.J."/>
            <person name="Jackson S.A."/>
            <person name="Schafleitner R."/>
            <person name="Srinives P."/>
            <person name="Varshney R.K."/>
            <person name="Lee S.H."/>
        </authorList>
    </citation>
    <scope>NUCLEOTIDE SEQUENCE [LARGE SCALE GENOMIC DNA]</scope>
    <source>
        <strain evidence="3">cv. VC1973A</strain>
    </source>
</reference>
<dbReference type="RefSeq" id="XP_014506868.1">
    <property type="nucleotide sequence ID" value="XM_014651382.2"/>
</dbReference>
<keyword evidence="4" id="KW-0687">Ribonucleoprotein</keyword>
<feature type="region of interest" description="Disordered" evidence="2">
    <location>
        <begin position="1"/>
        <end position="20"/>
    </location>
</feature>
<feature type="repeat" description="WD" evidence="1">
    <location>
        <begin position="194"/>
        <end position="236"/>
    </location>
</feature>
<accession>A0A1S3ULD5</accession>
<dbReference type="OrthoDB" id="1897642at2759"/>
<evidence type="ECO:0000256" key="1">
    <source>
        <dbReference type="PROSITE-ProRule" id="PRU00221"/>
    </source>
</evidence>
<evidence type="ECO:0000256" key="2">
    <source>
        <dbReference type="SAM" id="MobiDB-lite"/>
    </source>
</evidence>
<proteinExistence type="predicted"/>
<dbReference type="PROSITE" id="PS50082">
    <property type="entry name" value="WD_REPEATS_2"/>
    <property type="match status" value="1"/>
</dbReference>
<dbReference type="AlphaFoldDB" id="A0A1S3ULD5"/>
<organism evidence="3 4">
    <name type="scientific">Vigna radiata var. radiata</name>
    <name type="common">Mung bean</name>
    <name type="synonym">Phaseolus aureus</name>
    <dbReference type="NCBI Taxonomy" id="3916"/>
    <lineage>
        <taxon>Eukaryota</taxon>
        <taxon>Viridiplantae</taxon>
        <taxon>Streptophyta</taxon>
        <taxon>Embryophyta</taxon>
        <taxon>Tracheophyta</taxon>
        <taxon>Spermatophyta</taxon>
        <taxon>Magnoliopsida</taxon>
        <taxon>eudicotyledons</taxon>
        <taxon>Gunneridae</taxon>
        <taxon>Pentapetalae</taxon>
        <taxon>rosids</taxon>
        <taxon>fabids</taxon>
        <taxon>Fabales</taxon>
        <taxon>Fabaceae</taxon>
        <taxon>Papilionoideae</taxon>
        <taxon>50 kb inversion clade</taxon>
        <taxon>NPAAA clade</taxon>
        <taxon>indigoferoid/millettioid clade</taxon>
        <taxon>Phaseoleae</taxon>
        <taxon>Vigna</taxon>
    </lineage>
</organism>
<evidence type="ECO:0000313" key="3">
    <source>
        <dbReference type="Proteomes" id="UP000087766"/>
    </source>
</evidence>
<evidence type="ECO:0000313" key="4">
    <source>
        <dbReference type="RefSeq" id="XP_014506868.1"/>
    </source>
</evidence>
<dbReference type="STRING" id="3916.A0A1S3ULD5"/>
<dbReference type="GO" id="GO:1990904">
    <property type="term" value="C:ribonucleoprotein complex"/>
    <property type="evidence" value="ECO:0007669"/>
    <property type="project" value="UniProtKB-KW"/>
</dbReference>
<reference evidence="4" key="2">
    <citation type="submission" date="2025-08" db="UniProtKB">
        <authorList>
            <consortium name="RefSeq"/>
        </authorList>
    </citation>
    <scope>IDENTIFICATION</scope>
    <source>
        <tissue evidence="4">Leaf</tissue>
    </source>
</reference>
<dbReference type="Gene3D" id="2.130.10.10">
    <property type="entry name" value="YVTN repeat-like/Quinoprotein amine dehydrogenase"/>
    <property type="match status" value="2"/>
</dbReference>
<dbReference type="GeneID" id="106766670"/>